<evidence type="ECO:0000256" key="16">
    <source>
        <dbReference type="ARBA" id="ARBA00048088"/>
    </source>
</evidence>
<evidence type="ECO:0000256" key="3">
    <source>
        <dbReference type="ARBA" id="ARBA00009183"/>
    </source>
</evidence>
<evidence type="ECO:0000256" key="19">
    <source>
        <dbReference type="RuleBase" id="RU361177"/>
    </source>
</evidence>
<evidence type="ECO:0000256" key="2">
    <source>
        <dbReference type="ARBA" id="ARBA00004389"/>
    </source>
</evidence>
<dbReference type="EMBL" id="HACG01034355">
    <property type="protein sequence ID" value="CEK81220.1"/>
    <property type="molecule type" value="Transcribed_RNA"/>
</dbReference>
<keyword evidence="12 18" id="KW-0472">Membrane</keyword>
<dbReference type="SUPFAM" id="SSF51905">
    <property type="entry name" value="FAD/NAD(P)-binding domain"/>
    <property type="match status" value="2"/>
</dbReference>
<keyword evidence="8 18" id="KW-0521">NADP</keyword>
<reference evidence="21" key="1">
    <citation type="submission" date="2014-12" db="EMBL/GenBank/DDBJ databases">
        <title>Insight into the proteome of Arion vulgaris.</title>
        <authorList>
            <person name="Aradska J."/>
            <person name="Bulat T."/>
            <person name="Smidak R."/>
            <person name="Sarate P."/>
            <person name="Gangsoo J."/>
            <person name="Sialana F."/>
            <person name="Bilban M."/>
            <person name="Lubec G."/>
        </authorList>
    </citation>
    <scope>NUCLEOTIDE SEQUENCE</scope>
    <source>
        <tissue evidence="21">Skin</tissue>
    </source>
</reference>
<dbReference type="PANTHER" id="PTHR23023">
    <property type="entry name" value="DIMETHYLANILINE MONOOXYGENASE"/>
    <property type="match status" value="1"/>
</dbReference>
<dbReference type="Pfam" id="PF00743">
    <property type="entry name" value="FMO-like"/>
    <property type="match status" value="1"/>
</dbReference>
<evidence type="ECO:0000256" key="18">
    <source>
        <dbReference type="PIRNR" id="PIRNR000332"/>
    </source>
</evidence>
<comment type="function">
    <text evidence="13">Broad spectrum monooxygenase that catalyzes the oxygenation of a wide variety of nitrogen- and sulfur-containing compounds including xenobiotics. Catalyzes the S-oxygenation of hypotaurine to produce taurine, an organic osmolyte involved in cell volume regulation as well as a variety of cytoprotective and developmental processes. In vitro, catalyzes the N-oxygenation of trimethylamine (TMA) to produce trimethylamine N-oxide (TMAO) and could therefore participate to the detoxification of this compound that is generated by the action of gut microbiota from dietary precursors such as choline, choline containing compounds, betaine or L-carnitine.</text>
</comment>
<comment type="catalytic activity">
    <reaction evidence="14">
        <text>hypotaurine + NADH + O2 + H(+) = taurine + NAD(+) + H2O</text>
        <dbReference type="Rhea" id="RHEA:74111"/>
        <dbReference type="ChEBI" id="CHEBI:15377"/>
        <dbReference type="ChEBI" id="CHEBI:15378"/>
        <dbReference type="ChEBI" id="CHEBI:15379"/>
        <dbReference type="ChEBI" id="CHEBI:57540"/>
        <dbReference type="ChEBI" id="CHEBI:57853"/>
        <dbReference type="ChEBI" id="CHEBI:57945"/>
        <dbReference type="ChEBI" id="CHEBI:507393"/>
        <dbReference type="EC" id="1.14.13.8"/>
    </reaction>
    <physiologicalReaction direction="left-to-right" evidence="14">
        <dbReference type="Rhea" id="RHEA:74112"/>
    </physiologicalReaction>
</comment>
<dbReference type="PRINTS" id="PR00370">
    <property type="entry name" value="FMOXYGENASE"/>
</dbReference>
<keyword evidence="6 18" id="KW-0256">Endoplasmic reticulum</keyword>
<name>A0A0B7AMR1_9EUPU</name>
<gene>
    <name evidence="21" type="primary">ORF124923</name>
</gene>
<dbReference type="InterPro" id="IPR020946">
    <property type="entry name" value="Flavin_mOase-like"/>
</dbReference>
<dbReference type="InterPro" id="IPR050346">
    <property type="entry name" value="FMO-like"/>
</dbReference>
<dbReference type="GO" id="GO:0047822">
    <property type="term" value="F:hypotaurine monooxygenase activity"/>
    <property type="evidence" value="ECO:0007669"/>
    <property type="project" value="RHEA"/>
</dbReference>
<evidence type="ECO:0000256" key="11">
    <source>
        <dbReference type="ARBA" id="ARBA00023033"/>
    </source>
</evidence>
<evidence type="ECO:0000256" key="15">
    <source>
        <dbReference type="ARBA" id="ARBA00048041"/>
    </source>
</evidence>
<evidence type="ECO:0000256" key="13">
    <source>
        <dbReference type="ARBA" id="ARBA00045957"/>
    </source>
</evidence>
<evidence type="ECO:0000256" key="8">
    <source>
        <dbReference type="ARBA" id="ARBA00022857"/>
    </source>
</evidence>
<accession>A0A0B7AMR1</accession>
<dbReference type="GO" id="GO:0004499">
    <property type="term" value="F:N,N-dimethylaniline monooxygenase activity"/>
    <property type="evidence" value="ECO:0007669"/>
    <property type="project" value="UniProtKB-UniRule"/>
</dbReference>
<dbReference type="GO" id="GO:0050661">
    <property type="term" value="F:NADP binding"/>
    <property type="evidence" value="ECO:0007669"/>
    <property type="project" value="InterPro"/>
</dbReference>
<keyword evidence="9 20" id="KW-1133">Transmembrane helix</keyword>
<evidence type="ECO:0000256" key="1">
    <source>
        <dbReference type="ARBA" id="ARBA00001974"/>
    </source>
</evidence>
<evidence type="ECO:0000256" key="6">
    <source>
        <dbReference type="ARBA" id="ARBA00022824"/>
    </source>
</evidence>
<feature type="transmembrane region" description="Helical" evidence="20">
    <location>
        <begin position="528"/>
        <end position="551"/>
    </location>
</feature>
<dbReference type="GO" id="GO:0005789">
    <property type="term" value="C:endoplasmic reticulum membrane"/>
    <property type="evidence" value="ECO:0007669"/>
    <property type="project" value="UniProtKB-SubCell"/>
</dbReference>
<dbReference type="GO" id="GO:0050660">
    <property type="term" value="F:flavin adenine dinucleotide binding"/>
    <property type="evidence" value="ECO:0007669"/>
    <property type="project" value="InterPro"/>
</dbReference>
<comment type="catalytic activity">
    <reaction evidence="17">
        <text>N,N-dimethylaniline + NADPH + O2 + H(+) = N,N-dimethylaniline N-oxide + NADP(+) + H2O</text>
        <dbReference type="Rhea" id="RHEA:24468"/>
        <dbReference type="ChEBI" id="CHEBI:15377"/>
        <dbReference type="ChEBI" id="CHEBI:15378"/>
        <dbReference type="ChEBI" id="CHEBI:15379"/>
        <dbReference type="ChEBI" id="CHEBI:16269"/>
        <dbReference type="ChEBI" id="CHEBI:17735"/>
        <dbReference type="ChEBI" id="CHEBI:57783"/>
        <dbReference type="ChEBI" id="CHEBI:58349"/>
        <dbReference type="EC" id="1.14.13.8"/>
    </reaction>
    <physiologicalReaction direction="left-to-right" evidence="17">
        <dbReference type="Rhea" id="RHEA:24469"/>
    </physiologicalReaction>
</comment>
<keyword evidence="7 18" id="KW-0274">FAD</keyword>
<evidence type="ECO:0000256" key="17">
    <source>
        <dbReference type="ARBA" id="ARBA00049443"/>
    </source>
</evidence>
<dbReference type="Gene3D" id="3.50.50.60">
    <property type="entry name" value="FAD/NAD(P)-binding domain"/>
    <property type="match status" value="1"/>
</dbReference>
<keyword evidence="10 18" id="KW-0560">Oxidoreductase</keyword>
<keyword evidence="11 18" id="KW-0503">Monooxygenase</keyword>
<comment type="catalytic activity">
    <reaction evidence="15">
        <text>hypotaurine + NADPH + O2 + H(+) = taurine + NADP(+) + H2O</text>
        <dbReference type="Rhea" id="RHEA:69819"/>
        <dbReference type="ChEBI" id="CHEBI:15377"/>
        <dbReference type="ChEBI" id="CHEBI:15378"/>
        <dbReference type="ChEBI" id="CHEBI:15379"/>
        <dbReference type="ChEBI" id="CHEBI:57783"/>
        <dbReference type="ChEBI" id="CHEBI:57853"/>
        <dbReference type="ChEBI" id="CHEBI:58349"/>
        <dbReference type="ChEBI" id="CHEBI:507393"/>
        <dbReference type="EC" id="1.14.13.8"/>
    </reaction>
    <physiologicalReaction direction="left-to-right" evidence="15">
        <dbReference type="Rhea" id="RHEA:69820"/>
    </physiologicalReaction>
</comment>
<dbReference type="AlphaFoldDB" id="A0A0B7AMR1"/>
<evidence type="ECO:0000256" key="9">
    <source>
        <dbReference type="ARBA" id="ARBA00022989"/>
    </source>
</evidence>
<keyword evidence="4 18" id="KW-0285">Flavoprotein</keyword>
<dbReference type="PIRSF" id="PIRSF000332">
    <property type="entry name" value="FMO"/>
    <property type="match status" value="1"/>
</dbReference>
<comment type="cofactor">
    <cofactor evidence="1 18 19">
        <name>FAD</name>
        <dbReference type="ChEBI" id="CHEBI:57692"/>
    </cofactor>
</comment>
<dbReference type="InterPro" id="IPR036188">
    <property type="entry name" value="FAD/NAD-bd_sf"/>
</dbReference>
<comment type="catalytic activity">
    <reaction evidence="16">
        <text>trimethylamine + NADPH + O2 = trimethylamine N-oxide + NADP(+) + H2O</text>
        <dbReference type="Rhea" id="RHEA:31979"/>
        <dbReference type="ChEBI" id="CHEBI:15377"/>
        <dbReference type="ChEBI" id="CHEBI:15379"/>
        <dbReference type="ChEBI" id="CHEBI:15724"/>
        <dbReference type="ChEBI" id="CHEBI:57783"/>
        <dbReference type="ChEBI" id="CHEBI:58349"/>
        <dbReference type="ChEBI" id="CHEBI:58389"/>
        <dbReference type="EC" id="1.14.13.148"/>
    </reaction>
    <physiologicalReaction direction="left-to-right" evidence="16">
        <dbReference type="Rhea" id="RHEA:31980"/>
    </physiologicalReaction>
</comment>
<organism evidence="21">
    <name type="scientific">Arion vulgaris</name>
    <dbReference type="NCBI Taxonomy" id="1028688"/>
    <lineage>
        <taxon>Eukaryota</taxon>
        <taxon>Metazoa</taxon>
        <taxon>Spiralia</taxon>
        <taxon>Lophotrochozoa</taxon>
        <taxon>Mollusca</taxon>
        <taxon>Gastropoda</taxon>
        <taxon>Heterobranchia</taxon>
        <taxon>Euthyneura</taxon>
        <taxon>Panpulmonata</taxon>
        <taxon>Eupulmonata</taxon>
        <taxon>Stylommatophora</taxon>
        <taxon>Helicina</taxon>
        <taxon>Arionoidea</taxon>
        <taxon>Arionidae</taxon>
        <taxon>Arion</taxon>
    </lineage>
</organism>
<comment type="subcellular location">
    <subcellularLocation>
        <location evidence="2">Endoplasmic reticulum membrane</location>
        <topology evidence="2">Single-pass membrane protein</topology>
    </subcellularLocation>
</comment>
<sequence>MPAISACVVGSGVSGIAALKECVKQGFKPVCYELDSEVGGIWHRKNHTPTNTPAVWDNLITNTSKFNDCYSDFPARQSDTMYLPAEDLCKYMKSAVEHFDLGKYIQFNTRVVKIRKTADHDQTGRWEVYTTKNGNEISGDDRAGRRVDDSLLAKCHKEIFDVVLVCTGYFKIPSYPDVPGAETFNGIVQHSFDYTSTKPYEDKNVLIVGNKFSALDIGGDISNHAKQVYLALGEGTWILPRSYARSQPYDFLLTRSVLHSKNRIIKINDIFIKMAETNLDHVTTGIRPSKPPLFTPVSLSDDVPLKLLSGKVKAYGRLIRIHNNDAYFQDGKVISGIDAIVYSTGFRPDLSFLDLEVIQENGQMELYRMAFPLREKHHTLALIGNTGTDAPAFILFETQARFATLVMAGRYTLPSFDVMKADVDLWNEHAFMRTGKYGSYFIATTLLSDCIAAEVGFYPFFWKVFFKSPRLAFRNIYGPIMTVQYRLVGPDNDWDSANKACLSQYDEGCLAIRNMTIKKFSRPDINDYYQNTLLALIKISSVATITGVLFYKYKDLLTFISNFV</sequence>
<evidence type="ECO:0000256" key="5">
    <source>
        <dbReference type="ARBA" id="ARBA00022692"/>
    </source>
</evidence>
<evidence type="ECO:0000256" key="20">
    <source>
        <dbReference type="SAM" id="Phobius"/>
    </source>
</evidence>
<dbReference type="FunFam" id="3.50.50.60:FF:000159">
    <property type="entry name" value="Dimethylaniline monooxygenase [N-oxide-forming]"/>
    <property type="match status" value="1"/>
</dbReference>
<dbReference type="InterPro" id="IPR000960">
    <property type="entry name" value="Flavin_mOase"/>
</dbReference>
<evidence type="ECO:0000256" key="12">
    <source>
        <dbReference type="ARBA" id="ARBA00023136"/>
    </source>
</evidence>
<proteinExistence type="inferred from homology"/>
<dbReference type="EC" id="1.-.-.-" evidence="19"/>
<evidence type="ECO:0000256" key="14">
    <source>
        <dbReference type="ARBA" id="ARBA00047338"/>
    </source>
</evidence>
<keyword evidence="5 20" id="KW-0812">Transmembrane</keyword>
<evidence type="ECO:0000256" key="4">
    <source>
        <dbReference type="ARBA" id="ARBA00022630"/>
    </source>
</evidence>
<evidence type="ECO:0000313" key="21">
    <source>
        <dbReference type="EMBL" id="CEK81220.1"/>
    </source>
</evidence>
<comment type="similarity">
    <text evidence="3 18 19">Belongs to the FMO family.</text>
</comment>
<dbReference type="GO" id="GO:0034899">
    <property type="term" value="F:trimethylamine monooxygenase activity"/>
    <property type="evidence" value="ECO:0007669"/>
    <property type="project" value="UniProtKB-EC"/>
</dbReference>
<evidence type="ECO:0000256" key="10">
    <source>
        <dbReference type="ARBA" id="ARBA00023002"/>
    </source>
</evidence>
<evidence type="ECO:0000256" key="7">
    <source>
        <dbReference type="ARBA" id="ARBA00022827"/>
    </source>
</evidence>
<protein>
    <recommendedName>
        <fullName evidence="19">Flavin-containing monooxygenase</fullName>
        <ecNumber evidence="19">1.-.-.-</ecNumber>
    </recommendedName>
</protein>